<protein>
    <submittedName>
        <fullName evidence="3">Transcription factor TFIIIB component B</fullName>
    </submittedName>
</protein>
<feature type="compositionally biased region" description="Basic residues" evidence="1">
    <location>
        <begin position="13"/>
        <end position="25"/>
    </location>
</feature>
<feature type="compositionally biased region" description="Basic and acidic residues" evidence="1">
    <location>
        <begin position="327"/>
        <end position="345"/>
    </location>
</feature>
<keyword evidence="4" id="KW-1185">Reference proteome</keyword>
<sequence length="547" mass="60169">MSSISTRIDKGQKRFQPKLKARPNRSKPTASEDGTPAPTPPIGGSDSGSFGSSLLELETTTSTNSTATTATLITTTQADTEAGVASAASSATLVQHATTTASSAQKDLSRRLSTATPMSPPTQNKSIVTPRSPIVAPTKVTKDRTSQAIAISIPSSDAGSSSATHAISSSSNSALAKQSKGASVISVPTARSYSELEETDETEEAESSNSARKRSKGKSTRLRNQPIVYNDDGEEMTEDGEELVPDYANMYMYQFTRDLGVGKRSKVYQEHQKALETKRRVSKRKERIEAIRRMEGRGPSPTPGEDDDDDDEDGEDDDNDNLAQDEDGNRNGEANKEEKTTRAKSEINTPKPAPQPKTFAPQVRVVDGQIELDVDSLVVDHDIVEAGTHQEPMEYVEESSTTKFVNNSSFTRKIASERWSEKDTDLFYEALAQWGTDFGIICRLFPSKTRIAVRNKYKREDRYNHSRVEEALNSRRPIDLDKYSKMIGTEFPEVSEEDLIKKLPDVDDDDQAPVGTPDFEDEYGDGEEIVEEKAQEEEAEEIIGMIE</sequence>
<dbReference type="PANTHER" id="PTHR22929:SF0">
    <property type="entry name" value="TRANSCRIPTION FACTOR TFIIIB COMPONENT B'' HOMOLOG"/>
    <property type="match status" value="1"/>
</dbReference>
<dbReference type="Pfam" id="PF15963">
    <property type="entry name" value="Myb_DNA-bind_7"/>
    <property type="match status" value="1"/>
</dbReference>
<feature type="compositionally biased region" description="Low complexity" evidence="1">
    <location>
        <begin position="52"/>
        <end position="82"/>
    </location>
</feature>
<name>A0A9P6MQP0_9FUNG</name>
<evidence type="ECO:0000256" key="1">
    <source>
        <dbReference type="SAM" id="MobiDB-lite"/>
    </source>
</evidence>
<dbReference type="Proteomes" id="UP000703661">
    <property type="component" value="Unassembled WGS sequence"/>
</dbReference>
<reference evidence="3" key="1">
    <citation type="journal article" date="2020" name="Fungal Divers.">
        <title>Resolving the Mortierellaceae phylogeny through synthesis of multi-gene phylogenetics and phylogenomics.</title>
        <authorList>
            <person name="Vandepol N."/>
            <person name="Liber J."/>
            <person name="Desiro A."/>
            <person name="Na H."/>
            <person name="Kennedy M."/>
            <person name="Barry K."/>
            <person name="Grigoriev I.V."/>
            <person name="Miller A.N."/>
            <person name="O'Donnell K."/>
            <person name="Stajich J.E."/>
            <person name="Bonito G."/>
        </authorList>
    </citation>
    <scope>NUCLEOTIDE SEQUENCE</scope>
    <source>
        <strain evidence="3">NRRL 2769</strain>
    </source>
</reference>
<feature type="domain" description="Myb-like" evidence="2">
    <location>
        <begin position="415"/>
        <end position="463"/>
    </location>
</feature>
<comment type="caution">
    <text evidence="3">The sequence shown here is derived from an EMBL/GenBank/DDBJ whole genome shotgun (WGS) entry which is preliminary data.</text>
</comment>
<dbReference type="Gene3D" id="1.10.10.60">
    <property type="entry name" value="Homeodomain-like"/>
    <property type="match status" value="1"/>
</dbReference>
<feature type="compositionally biased region" description="Acidic residues" evidence="1">
    <location>
        <begin position="304"/>
        <end position="326"/>
    </location>
</feature>
<dbReference type="InterPro" id="IPR001005">
    <property type="entry name" value="SANT/Myb"/>
</dbReference>
<dbReference type="GO" id="GO:0001156">
    <property type="term" value="F:TFIIIC-class transcription factor complex binding"/>
    <property type="evidence" value="ECO:0007669"/>
    <property type="project" value="TreeGrafter"/>
</dbReference>
<feature type="compositionally biased region" description="Acidic residues" evidence="1">
    <location>
        <begin position="195"/>
        <end position="206"/>
    </location>
</feature>
<dbReference type="EMBL" id="JAAAID010001507">
    <property type="protein sequence ID" value="KAG0009754.1"/>
    <property type="molecule type" value="Genomic_DNA"/>
</dbReference>
<feature type="compositionally biased region" description="Basic and acidic residues" evidence="1">
    <location>
        <begin position="267"/>
        <end position="279"/>
    </location>
</feature>
<dbReference type="InterPro" id="IPR009057">
    <property type="entry name" value="Homeodomain-like_sf"/>
</dbReference>
<dbReference type="AlphaFoldDB" id="A0A9P6MQP0"/>
<accession>A0A9P6MQP0</accession>
<dbReference type="GO" id="GO:0070898">
    <property type="term" value="P:RNA polymerase III preinitiation complex assembly"/>
    <property type="evidence" value="ECO:0007669"/>
    <property type="project" value="TreeGrafter"/>
</dbReference>
<evidence type="ECO:0000313" key="4">
    <source>
        <dbReference type="Proteomes" id="UP000703661"/>
    </source>
</evidence>
<feature type="region of interest" description="Disordered" evidence="1">
    <location>
        <begin position="1"/>
        <end position="239"/>
    </location>
</feature>
<feature type="compositionally biased region" description="Polar residues" evidence="1">
    <location>
        <begin position="87"/>
        <end position="129"/>
    </location>
</feature>
<dbReference type="InterPro" id="IPR039467">
    <property type="entry name" value="TFIIIB_B''_Myb"/>
</dbReference>
<feature type="compositionally biased region" description="Basic and acidic residues" evidence="1">
    <location>
        <begin position="286"/>
        <end position="296"/>
    </location>
</feature>
<feature type="region of interest" description="Disordered" evidence="1">
    <location>
        <begin position="263"/>
        <end position="362"/>
    </location>
</feature>
<evidence type="ECO:0000259" key="2">
    <source>
        <dbReference type="SMART" id="SM00717"/>
    </source>
</evidence>
<feature type="region of interest" description="Disordered" evidence="1">
    <location>
        <begin position="503"/>
        <end position="524"/>
    </location>
</feature>
<dbReference type="SMART" id="SM00717">
    <property type="entry name" value="SANT"/>
    <property type="match status" value="1"/>
</dbReference>
<dbReference type="SUPFAM" id="SSF46689">
    <property type="entry name" value="Homeodomain-like"/>
    <property type="match status" value="1"/>
</dbReference>
<dbReference type="PANTHER" id="PTHR22929">
    <property type="entry name" value="RNA POLYMERASE III TRANSCRIPTION INITIATION FACTOR B"/>
    <property type="match status" value="1"/>
</dbReference>
<organism evidence="3 4">
    <name type="scientific">Entomortierella chlamydospora</name>
    <dbReference type="NCBI Taxonomy" id="101097"/>
    <lineage>
        <taxon>Eukaryota</taxon>
        <taxon>Fungi</taxon>
        <taxon>Fungi incertae sedis</taxon>
        <taxon>Mucoromycota</taxon>
        <taxon>Mortierellomycotina</taxon>
        <taxon>Mortierellomycetes</taxon>
        <taxon>Mortierellales</taxon>
        <taxon>Mortierellaceae</taxon>
        <taxon>Entomortierella</taxon>
    </lineage>
</organism>
<evidence type="ECO:0000313" key="3">
    <source>
        <dbReference type="EMBL" id="KAG0009754.1"/>
    </source>
</evidence>
<dbReference type="GO" id="GO:0000126">
    <property type="term" value="C:transcription factor TFIIIB complex"/>
    <property type="evidence" value="ECO:0007669"/>
    <property type="project" value="TreeGrafter"/>
</dbReference>
<dbReference type="CDD" id="cd00167">
    <property type="entry name" value="SANT"/>
    <property type="match status" value="1"/>
</dbReference>
<proteinExistence type="predicted"/>
<gene>
    <name evidence="3" type="primary">BDP1</name>
    <name evidence="3" type="ORF">BGZ80_002097</name>
</gene>
<feature type="compositionally biased region" description="Basic residues" evidence="1">
    <location>
        <begin position="211"/>
        <end position="221"/>
    </location>
</feature>
<feature type="compositionally biased region" description="Low complexity" evidence="1">
    <location>
        <begin position="146"/>
        <end position="179"/>
    </location>
</feature>